<feature type="transmembrane region" description="Helical" evidence="1">
    <location>
        <begin position="12"/>
        <end position="32"/>
    </location>
</feature>
<sequence>MTEKVGAPVNTPALVGLHTYGALVIAGVWTLTESVRAIVTGAASRAPAWWVLSIVALTVCSVMLLRPTTDPLPMRTTLLVAGLPTLGAFTNIAMLESPSSFGLYDMWTWPVGTIILCFLVLRGRALMAWAGQLLLSGTVLSWWWLTGPVESQVTDSGQEFSWNLSFLAVCTVLGVAMRRQVTIINELRDTTASVEIHRELAAARTAERDRELVYLNATARPLLERIVDSDSLSDADRIEISLVEAQLRDRIRARGLVRGPLVDAVREARLRGVTVVLLDDGGVDALPESHRELTRQRMTALLLRELEKATEGTTVTARILPPGRALVATVLCLSESGVRRHEIEAKKSD</sequence>
<dbReference type="RefSeq" id="WP_188672202.1">
    <property type="nucleotide sequence ID" value="NZ_BMJH01000001.1"/>
</dbReference>
<evidence type="ECO:0000313" key="2">
    <source>
        <dbReference type="EMBL" id="GGC63695.1"/>
    </source>
</evidence>
<evidence type="ECO:0000256" key="1">
    <source>
        <dbReference type="SAM" id="Phobius"/>
    </source>
</evidence>
<dbReference type="Proteomes" id="UP000641514">
    <property type="component" value="Unassembled WGS sequence"/>
</dbReference>
<dbReference type="AlphaFoldDB" id="A0A916XDF5"/>
<keyword evidence="1" id="KW-0812">Transmembrane</keyword>
<gene>
    <name evidence="2" type="ORF">GCM10011410_15160</name>
</gene>
<name>A0A916XDF5_9ACTN</name>
<feature type="transmembrane region" description="Helical" evidence="1">
    <location>
        <begin position="160"/>
        <end position="177"/>
    </location>
</feature>
<proteinExistence type="predicted"/>
<feature type="transmembrane region" description="Helical" evidence="1">
    <location>
        <begin position="101"/>
        <end position="121"/>
    </location>
</feature>
<accession>A0A916XDF5</accession>
<reference evidence="2" key="1">
    <citation type="journal article" date="2014" name="Int. J. Syst. Evol. Microbiol.">
        <title>Complete genome sequence of Corynebacterium casei LMG S-19264T (=DSM 44701T), isolated from a smear-ripened cheese.</title>
        <authorList>
            <consortium name="US DOE Joint Genome Institute (JGI-PGF)"/>
            <person name="Walter F."/>
            <person name="Albersmeier A."/>
            <person name="Kalinowski J."/>
            <person name="Ruckert C."/>
        </authorList>
    </citation>
    <scope>NUCLEOTIDE SEQUENCE</scope>
    <source>
        <strain evidence="2">CGMCC 1.15478</strain>
    </source>
</reference>
<dbReference type="EMBL" id="BMJH01000001">
    <property type="protein sequence ID" value="GGC63695.1"/>
    <property type="molecule type" value="Genomic_DNA"/>
</dbReference>
<feature type="transmembrane region" description="Helical" evidence="1">
    <location>
        <begin position="47"/>
        <end position="65"/>
    </location>
</feature>
<protein>
    <submittedName>
        <fullName evidence="2">Uncharacterized protein</fullName>
    </submittedName>
</protein>
<feature type="transmembrane region" description="Helical" evidence="1">
    <location>
        <begin position="126"/>
        <end position="145"/>
    </location>
</feature>
<keyword evidence="1" id="KW-0472">Membrane</keyword>
<keyword evidence="1" id="KW-1133">Transmembrane helix</keyword>
<evidence type="ECO:0000313" key="3">
    <source>
        <dbReference type="Proteomes" id="UP000641514"/>
    </source>
</evidence>
<feature type="transmembrane region" description="Helical" evidence="1">
    <location>
        <begin position="77"/>
        <end position="95"/>
    </location>
</feature>
<reference evidence="2" key="2">
    <citation type="submission" date="2020-09" db="EMBL/GenBank/DDBJ databases">
        <authorList>
            <person name="Sun Q."/>
            <person name="Zhou Y."/>
        </authorList>
    </citation>
    <scope>NUCLEOTIDE SEQUENCE</scope>
    <source>
        <strain evidence="2">CGMCC 1.15478</strain>
    </source>
</reference>
<organism evidence="2 3">
    <name type="scientific">Hoyosella rhizosphaerae</name>
    <dbReference type="NCBI Taxonomy" id="1755582"/>
    <lineage>
        <taxon>Bacteria</taxon>
        <taxon>Bacillati</taxon>
        <taxon>Actinomycetota</taxon>
        <taxon>Actinomycetes</taxon>
        <taxon>Mycobacteriales</taxon>
        <taxon>Hoyosellaceae</taxon>
        <taxon>Hoyosella</taxon>
    </lineage>
</organism>
<keyword evidence="3" id="KW-1185">Reference proteome</keyword>
<comment type="caution">
    <text evidence="2">The sequence shown here is derived from an EMBL/GenBank/DDBJ whole genome shotgun (WGS) entry which is preliminary data.</text>
</comment>